<dbReference type="AlphaFoldDB" id="A0A9N9XGG3"/>
<gene>
    <name evidence="2" type="ORF">DIABBA_LOCUS8489</name>
</gene>
<evidence type="ECO:0000256" key="1">
    <source>
        <dbReference type="SAM" id="MobiDB-lite"/>
    </source>
</evidence>
<accession>A0A9N9XGG3</accession>
<evidence type="ECO:0000313" key="2">
    <source>
        <dbReference type="EMBL" id="CAG9835275.1"/>
    </source>
</evidence>
<feature type="compositionally biased region" description="Acidic residues" evidence="1">
    <location>
        <begin position="60"/>
        <end position="78"/>
    </location>
</feature>
<name>A0A9N9XGG3_DIABA</name>
<dbReference type="EMBL" id="OU898280">
    <property type="protein sequence ID" value="CAG9835275.1"/>
    <property type="molecule type" value="Genomic_DNA"/>
</dbReference>
<protein>
    <submittedName>
        <fullName evidence="2">Uncharacterized protein</fullName>
    </submittedName>
</protein>
<feature type="compositionally biased region" description="Polar residues" evidence="1">
    <location>
        <begin position="80"/>
        <end position="89"/>
    </location>
</feature>
<sequence length="105" mass="11644">MSELVPEPSGCSTAKTVKQRKSSAPFSIEELEEILCDSDYDDDDPTFSLREEARKSGWSDSDDEEESDEGQAEEEEMDSTVSTADTTQTSKDDVPLNSVEVKTLR</sequence>
<organism evidence="2 3">
    <name type="scientific">Diabrotica balteata</name>
    <name type="common">Banded cucumber beetle</name>
    <dbReference type="NCBI Taxonomy" id="107213"/>
    <lineage>
        <taxon>Eukaryota</taxon>
        <taxon>Metazoa</taxon>
        <taxon>Ecdysozoa</taxon>
        <taxon>Arthropoda</taxon>
        <taxon>Hexapoda</taxon>
        <taxon>Insecta</taxon>
        <taxon>Pterygota</taxon>
        <taxon>Neoptera</taxon>
        <taxon>Endopterygota</taxon>
        <taxon>Coleoptera</taxon>
        <taxon>Polyphaga</taxon>
        <taxon>Cucujiformia</taxon>
        <taxon>Chrysomeloidea</taxon>
        <taxon>Chrysomelidae</taxon>
        <taxon>Galerucinae</taxon>
        <taxon>Diabroticina</taxon>
        <taxon>Diabroticites</taxon>
        <taxon>Diabrotica</taxon>
    </lineage>
</organism>
<dbReference type="Proteomes" id="UP001153709">
    <property type="component" value="Chromosome 5"/>
</dbReference>
<proteinExistence type="predicted"/>
<feature type="region of interest" description="Disordered" evidence="1">
    <location>
        <begin position="1"/>
        <end position="105"/>
    </location>
</feature>
<keyword evidence="3" id="KW-1185">Reference proteome</keyword>
<feature type="compositionally biased region" description="Acidic residues" evidence="1">
    <location>
        <begin position="29"/>
        <end position="45"/>
    </location>
</feature>
<evidence type="ECO:0000313" key="3">
    <source>
        <dbReference type="Proteomes" id="UP001153709"/>
    </source>
</evidence>
<reference evidence="2" key="1">
    <citation type="submission" date="2022-01" db="EMBL/GenBank/DDBJ databases">
        <authorList>
            <person name="King R."/>
        </authorList>
    </citation>
    <scope>NUCLEOTIDE SEQUENCE</scope>
</reference>